<reference evidence="2" key="1">
    <citation type="journal article" date="2020" name="Stud. Mycol.">
        <title>101 Dothideomycetes genomes: A test case for predicting lifestyles and emergence of pathogens.</title>
        <authorList>
            <person name="Haridas S."/>
            <person name="Albert R."/>
            <person name="Binder M."/>
            <person name="Bloem J."/>
            <person name="LaButti K."/>
            <person name="Salamov A."/>
            <person name="Andreopoulos B."/>
            <person name="Baker S."/>
            <person name="Barry K."/>
            <person name="Bills G."/>
            <person name="Bluhm B."/>
            <person name="Cannon C."/>
            <person name="Castanera R."/>
            <person name="Culley D."/>
            <person name="Daum C."/>
            <person name="Ezra D."/>
            <person name="Gonzalez J."/>
            <person name="Henrissat B."/>
            <person name="Kuo A."/>
            <person name="Liang C."/>
            <person name="Lipzen A."/>
            <person name="Lutzoni F."/>
            <person name="Magnuson J."/>
            <person name="Mondo S."/>
            <person name="Nolan M."/>
            <person name="Ohm R."/>
            <person name="Pangilinan J."/>
            <person name="Park H.-J."/>
            <person name="Ramirez L."/>
            <person name="Alfaro M."/>
            <person name="Sun H."/>
            <person name="Tritt A."/>
            <person name="Yoshinaga Y."/>
            <person name="Zwiers L.-H."/>
            <person name="Turgeon B."/>
            <person name="Goodwin S."/>
            <person name="Spatafora J."/>
            <person name="Crous P."/>
            <person name="Grigoriev I."/>
        </authorList>
    </citation>
    <scope>NUCLEOTIDE SEQUENCE [LARGE SCALE GENOMIC DNA]</scope>
    <source>
        <strain evidence="2">CECT 20119</strain>
    </source>
</reference>
<keyword evidence="2" id="KW-1185">Reference proteome</keyword>
<name>A0A6A6GIC5_9PEZI</name>
<dbReference type="OrthoDB" id="3913896at2759"/>
<dbReference type="InterPro" id="IPR011057">
    <property type="entry name" value="Mss4-like_sf"/>
</dbReference>
<gene>
    <name evidence="1" type="ORF">BDZ85DRAFT_257578</name>
</gene>
<dbReference type="SUPFAM" id="SSF51316">
    <property type="entry name" value="Mss4-like"/>
    <property type="match status" value="1"/>
</dbReference>
<organism evidence="1 2">
    <name type="scientific">Elsinoe ampelina</name>
    <dbReference type="NCBI Taxonomy" id="302913"/>
    <lineage>
        <taxon>Eukaryota</taxon>
        <taxon>Fungi</taxon>
        <taxon>Dikarya</taxon>
        <taxon>Ascomycota</taxon>
        <taxon>Pezizomycotina</taxon>
        <taxon>Dothideomycetes</taxon>
        <taxon>Dothideomycetidae</taxon>
        <taxon>Myriangiales</taxon>
        <taxon>Elsinoaceae</taxon>
        <taxon>Elsinoe</taxon>
    </lineage>
</organism>
<dbReference type="Gene3D" id="3.90.1590.10">
    <property type="entry name" value="glutathione-dependent formaldehyde- activating enzyme (gfa)"/>
    <property type="match status" value="1"/>
</dbReference>
<sequence>MLETARKRAELRRQAGFWKGKFDWACACGDVRGCLLQEELKHDRFGIRLQEEEGRFKGVLDLGEQARRCSGFEIEAWVVVPWSQLRGDGEAAKWLEGVKLADRDITSRDPVQLYRPAPGVERYRCEKCGARILLVERKRPGVVKIAAGLLRSEDGARPEDWIAWELDADHEDADPGLVDELRNSLQSWNEAMKAAVQTQETK</sequence>
<dbReference type="AlphaFoldDB" id="A0A6A6GIC5"/>
<dbReference type="Proteomes" id="UP000799538">
    <property type="component" value="Unassembled WGS sequence"/>
</dbReference>
<evidence type="ECO:0000313" key="2">
    <source>
        <dbReference type="Proteomes" id="UP000799538"/>
    </source>
</evidence>
<dbReference type="EMBL" id="ML992503">
    <property type="protein sequence ID" value="KAF2225494.1"/>
    <property type="molecule type" value="Genomic_DNA"/>
</dbReference>
<protein>
    <submittedName>
        <fullName evidence="1">Uncharacterized protein</fullName>
    </submittedName>
</protein>
<accession>A0A6A6GIC5</accession>
<evidence type="ECO:0000313" key="1">
    <source>
        <dbReference type="EMBL" id="KAF2225494.1"/>
    </source>
</evidence>
<proteinExistence type="predicted"/>